<keyword evidence="2" id="KW-0963">Cytoplasm</keyword>
<feature type="region of interest" description="Disordered" evidence="12">
    <location>
        <begin position="381"/>
        <end position="431"/>
    </location>
</feature>
<dbReference type="EC" id="3.6.4.13" evidence="1"/>
<dbReference type="RefSeq" id="WP_014243619.1">
    <property type="nucleotide sequence ID" value="NC_016620.1"/>
</dbReference>
<dbReference type="GO" id="GO:0016787">
    <property type="term" value="F:hydrolase activity"/>
    <property type="evidence" value="ECO:0007669"/>
    <property type="project" value="UniProtKB-KW"/>
</dbReference>
<dbReference type="PROSITE" id="PS00039">
    <property type="entry name" value="DEAD_ATP_HELICASE"/>
    <property type="match status" value="1"/>
</dbReference>
<dbReference type="GO" id="GO:0003724">
    <property type="term" value="F:RNA helicase activity"/>
    <property type="evidence" value="ECO:0007669"/>
    <property type="project" value="UniProtKB-EC"/>
</dbReference>
<dbReference type="PROSITE" id="PS51192">
    <property type="entry name" value="HELICASE_ATP_BIND_1"/>
    <property type="match status" value="1"/>
</dbReference>
<accession>E1WXM8</accession>
<evidence type="ECO:0000256" key="2">
    <source>
        <dbReference type="ARBA" id="ARBA00022490"/>
    </source>
</evidence>
<dbReference type="CDD" id="cd18787">
    <property type="entry name" value="SF2_C_DEAD"/>
    <property type="match status" value="1"/>
</dbReference>
<evidence type="ECO:0000256" key="12">
    <source>
        <dbReference type="SAM" id="MobiDB-lite"/>
    </source>
</evidence>
<dbReference type="CDD" id="cd00268">
    <property type="entry name" value="DEADc"/>
    <property type="match status" value="1"/>
</dbReference>
<keyword evidence="6 11" id="KW-0067">ATP-binding</keyword>
<dbReference type="GO" id="GO:0009266">
    <property type="term" value="P:response to temperature stimulus"/>
    <property type="evidence" value="ECO:0007669"/>
    <property type="project" value="UniProtKB-ARBA"/>
</dbReference>
<dbReference type="InterPro" id="IPR011545">
    <property type="entry name" value="DEAD/DEAH_box_helicase_dom"/>
</dbReference>
<dbReference type="HOGENOM" id="CLU_003041_28_3_7"/>
<evidence type="ECO:0000259" key="13">
    <source>
        <dbReference type="PROSITE" id="PS51192"/>
    </source>
</evidence>
<dbReference type="Pfam" id="PF00270">
    <property type="entry name" value="DEAD"/>
    <property type="match status" value="1"/>
</dbReference>
<evidence type="ECO:0000259" key="15">
    <source>
        <dbReference type="PROSITE" id="PS51195"/>
    </source>
</evidence>
<evidence type="ECO:0000256" key="7">
    <source>
        <dbReference type="ARBA" id="ARBA00038437"/>
    </source>
</evidence>
<dbReference type="SMART" id="SM00490">
    <property type="entry name" value="HELICc"/>
    <property type="match status" value="1"/>
</dbReference>
<keyword evidence="17" id="KW-1185">Reference proteome</keyword>
<dbReference type="PROSITE" id="PS51195">
    <property type="entry name" value="Q_MOTIF"/>
    <property type="match status" value="1"/>
</dbReference>
<feature type="domain" description="DEAD-box RNA helicase Q" evidence="15">
    <location>
        <begin position="2"/>
        <end position="30"/>
    </location>
</feature>
<evidence type="ECO:0000256" key="10">
    <source>
        <dbReference type="PROSITE-ProRule" id="PRU00552"/>
    </source>
</evidence>
<evidence type="ECO:0000256" key="9">
    <source>
        <dbReference type="ARBA" id="ARBA00074363"/>
    </source>
</evidence>
<dbReference type="OrthoDB" id="5291130at2"/>
<evidence type="ECO:0000313" key="17">
    <source>
        <dbReference type="Proteomes" id="UP000008963"/>
    </source>
</evidence>
<dbReference type="InterPro" id="IPR027417">
    <property type="entry name" value="P-loop_NTPase"/>
</dbReference>
<evidence type="ECO:0000256" key="1">
    <source>
        <dbReference type="ARBA" id="ARBA00012552"/>
    </source>
</evidence>
<comment type="similarity">
    <text evidence="7 11">Belongs to the DEAD box helicase family.</text>
</comment>
<dbReference type="STRING" id="862908.BMS_0947"/>
<dbReference type="EMBL" id="FQ312005">
    <property type="protein sequence ID" value="CBW25834.1"/>
    <property type="molecule type" value="Genomic_DNA"/>
</dbReference>
<evidence type="ECO:0000256" key="8">
    <source>
        <dbReference type="ARBA" id="ARBA00047984"/>
    </source>
</evidence>
<evidence type="ECO:0000256" key="4">
    <source>
        <dbReference type="ARBA" id="ARBA00022801"/>
    </source>
</evidence>
<sequence>MTQFKDLKLSSKLLKTLADKGYSTPTDIQREAIPLILEGRDIQGIAQTGSGKTGAFSIPMIENLSRSKQVVKAKRARALILTPTRELANQINGQVEIYSKGMNLSSAVIFGGDGPLNQVRKLATGVDLLIATPGRLLDFLQRGHIKLDELETFVLDEADRMLDMGFIKDIEKIIERLPKKRQTLFFSATMPKDISKLASTILTRPKIIEVSPPSTPVESIAQYLIHIDRVQKPKLLKKIINESVSESVIVFTRTKYGADRVCKHLMKAGIESSSIHSNRSQGAREKALAAFRNKKIKALVATDIAARGIDVDGISHVINYDVPLEAESYIHRIGRTARAGKSGVAYTFCDPAETKSLKAVEKLLGFKIKVNSDFEITEETDTIPPINNPGRKLRNPNLTKKKANKKSQKKVIKPKAPSKKRFSGKKKPTKS</sequence>
<protein>
    <recommendedName>
        <fullName evidence="9">DEAD-box ATP-dependent RNA helicase RhpA</fullName>
        <ecNumber evidence="1">3.6.4.13</ecNumber>
    </recommendedName>
</protein>
<evidence type="ECO:0000313" key="16">
    <source>
        <dbReference type="EMBL" id="CBW25834.1"/>
    </source>
</evidence>
<dbReference type="SUPFAM" id="SSF52540">
    <property type="entry name" value="P-loop containing nucleoside triphosphate hydrolases"/>
    <property type="match status" value="1"/>
</dbReference>
<evidence type="ECO:0000256" key="6">
    <source>
        <dbReference type="ARBA" id="ARBA00022840"/>
    </source>
</evidence>
<dbReference type="PATRIC" id="fig|862908.3.peg.901"/>
<dbReference type="Gene3D" id="3.40.50.300">
    <property type="entry name" value="P-loop containing nucleotide triphosphate hydrolases"/>
    <property type="match status" value="2"/>
</dbReference>
<dbReference type="InterPro" id="IPR000629">
    <property type="entry name" value="RNA-helicase_DEAD-box_CS"/>
</dbReference>
<evidence type="ECO:0000256" key="5">
    <source>
        <dbReference type="ARBA" id="ARBA00022806"/>
    </source>
</evidence>
<dbReference type="Pfam" id="PF00271">
    <property type="entry name" value="Helicase_C"/>
    <property type="match status" value="1"/>
</dbReference>
<dbReference type="GO" id="GO:0042255">
    <property type="term" value="P:ribosome assembly"/>
    <property type="evidence" value="ECO:0007669"/>
    <property type="project" value="UniProtKB-ARBA"/>
</dbReference>
<dbReference type="GO" id="GO:0005829">
    <property type="term" value="C:cytosol"/>
    <property type="evidence" value="ECO:0007669"/>
    <property type="project" value="TreeGrafter"/>
</dbReference>
<gene>
    <name evidence="16" type="primary">rhlE</name>
    <name evidence="16" type="ordered locus">BMS_0947</name>
</gene>
<reference evidence="17" key="1">
    <citation type="journal article" date="2013" name="ISME J.">
        <title>A small predatory core genome in the divergent marine Bacteriovorax marinus SJ and the terrestrial Bdellovibrio bacteriovorus.</title>
        <authorList>
            <person name="Crossman L.C."/>
            <person name="Chen H."/>
            <person name="Cerdeno-Tarraga A.M."/>
            <person name="Brooks K."/>
            <person name="Quail M.A."/>
            <person name="Pineiro S.A."/>
            <person name="Hobley L."/>
            <person name="Sockett R.E."/>
            <person name="Bentley S.D."/>
            <person name="Parkhill J."/>
            <person name="Williams H.N."/>
            <person name="Stine O.C."/>
        </authorList>
    </citation>
    <scope>NUCLEOTIDE SEQUENCE [LARGE SCALE GENOMIC DNA]</scope>
    <source>
        <strain evidence="17">ATCC BAA-682 / DSM 15412 / SJ</strain>
    </source>
</reference>
<dbReference type="PROSITE" id="PS51194">
    <property type="entry name" value="HELICASE_CTER"/>
    <property type="match status" value="1"/>
</dbReference>
<feature type="compositionally biased region" description="Basic residues" evidence="12">
    <location>
        <begin position="391"/>
        <end position="431"/>
    </location>
</feature>
<dbReference type="AlphaFoldDB" id="E1WXM8"/>
<evidence type="ECO:0000259" key="14">
    <source>
        <dbReference type="PROSITE" id="PS51194"/>
    </source>
</evidence>
<dbReference type="InterPro" id="IPR044742">
    <property type="entry name" value="DEAD/DEAH_RhlB"/>
</dbReference>
<dbReference type="PANTHER" id="PTHR47959">
    <property type="entry name" value="ATP-DEPENDENT RNA HELICASE RHLE-RELATED"/>
    <property type="match status" value="1"/>
</dbReference>
<organism evidence="16 17">
    <name type="scientific">Halobacteriovorax marinus (strain ATCC BAA-682 / DSM 15412 / SJ)</name>
    <name type="common">Bacteriovorax marinus</name>
    <dbReference type="NCBI Taxonomy" id="862908"/>
    <lineage>
        <taxon>Bacteria</taxon>
        <taxon>Pseudomonadati</taxon>
        <taxon>Bdellovibrionota</taxon>
        <taxon>Bacteriovoracia</taxon>
        <taxon>Bacteriovoracales</taxon>
        <taxon>Halobacteriovoraceae</taxon>
        <taxon>Halobacteriovorax</taxon>
    </lineage>
</organism>
<dbReference type="Proteomes" id="UP000008963">
    <property type="component" value="Chromosome"/>
</dbReference>
<evidence type="ECO:0000256" key="3">
    <source>
        <dbReference type="ARBA" id="ARBA00022741"/>
    </source>
</evidence>
<feature type="short sequence motif" description="Q motif" evidence="10">
    <location>
        <begin position="2"/>
        <end position="30"/>
    </location>
</feature>
<dbReference type="KEGG" id="bmx:BMS_0947"/>
<evidence type="ECO:0000256" key="11">
    <source>
        <dbReference type="RuleBase" id="RU000492"/>
    </source>
</evidence>
<feature type="domain" description="Helicase ATP-binding" evidence="13">
    <location>
        <begin position="33"/>
        <end position="208"/>
    </location>
</feature>
<comment type="catalytic activity">
    <reaction evidence="8">
        <text>ATP + H2O = ADP + phosphate + H(+)</text>
        <dbReference type="Rhea" id="RHEA:13065"/>
        <dbReference type="ChEBI" id="CHEBI:15377"/>
        <dbReference type="ChEBI" id="CHEBI:15378"/>
        <dbReference type="ChEBI" id="CHEBI:30616"/>
        <dbReference type="ChEBI" id="CHEBI:43474"/>
        <dbReference type="ChEBI" id="CHEBI:456216"/>
        <dbReference type="EC" id="3.6.4.13"/>
    </reaction>
</comment>
<dbReference type="FunFam" id="3.40.50.300:FF:000108">
    <property type="entry name" value="ATP-dependent RNA helicase RhlE"/>
    <property type="match status" value="1"/>
</dbReference>
<dbReference type="GO" id="GO:0003676">
    <property type="term" value="F:nucleic acid binding"/>
    <property type="evidence" value="ECO:0007669"/>
    <property type="project" value="InterPro"/>
</dbReference>
<keyword evidence="3 11" id="KW-0547">Nucleotide-binding</keyword>
<dbReference type="eggNOG" id="COG0513">
    <property type="taxonomic scope" value="Bacteria"/>
</dbReference>
<proteinExistence type="inferred from homology"/>
<dbReference type="GO" id="GO:0005524">
    <property type="term" value="F:ATP binding"/>
    <property type="evidence" value="ECO:0007669"/>
    <property type="project" value="UniProtKB-KW"/>
</dbReference>
<keyword evidence="4 11" id="KW-0378">Hydrolase</keyword>
<dbReference type="SMART" id="SM00487">
    <property type="entry name" value="DEXDc"/>
    <property type="match status" value="1"/>
</dbReference>
<dbReference type="InterPro" id="IPR001650">
    <property type="entry name" value="Helicase_C-like"/>
</dbReference>
<keyword evidence="5 11" id="KW-0347">Helicase</keyword>
<dbReference type="InterPro" id="IPR050079">
    <property type="entry name" value="DEAD_box_RNA_helicase"/>
</dbReference>
<feature type="domain" description="Helicase C-terminal" evidence="14">
    <location>
        <begin position="235"/>
        <end position="382"/>
    </location>
</feature>
<name>E1WXM8_HALMS</name>
<dbReference type="PANTHER" id="PTHR47959:SF13">
    <property type="entry name" value="ATP-DEPENDENT RNA HELICASE RHLE"/>
    <property type="match status" value="1"/>
</dbReference>
<dbReference type="InterPro" id="IPR014001">
    <property type="entry name" value="Helicase_ATP-bd"/>
</dbReference>
<dbReference type="InterPro" id="IPR014014">
    <property type="entry name" value="RNA_helicase_DEAD_Q_motif"/>
</dbReference>